<dbReference type="PROSITE" id="PS00028">
    <property type="entry name" value="ZINC_FINGER_C2H2_1"/>
    <property type="match status" value="3"/>
</dbReference>
<organism evidence="4 5">
    <name type="scientific">Striga asiatica</name>
    <name type="common">Asiatic witchweed</name>
    <name type="synonym">Buchnera asiatica</name>
    <dbReference type="NCBI Taxonomy" id="4170"/>
    <lineage>
        <taxon>Eukaryota</taxon>
        <taxon>Viridiplantae</taxon>
        <taxon>Streptophyta</taxon>
        <taxon>Embryophyta</taxon>
        <taxon>Tracheophyta</taxon>
        <taxon>Spermatophyta</taxon>
        <taxon>Magnoliopsida</taxon>
        <taxon>eudicotyledons</taxon>
        <taxon>Gunneridae</taxon>
        <taxon>Pentapetalae</taxon>
        <taxon>asterids</taxon>
        <taxon>lamiids</taxon>
        <taxon>Lamiales</taxon>
        <taxon>Orobanchaceae</taxon>
        <taxon>Buchnereae</taxon>
        <taxon>Striga</taxon>
    </lineage>
</organism>
<dbReference type="GO" id="GO:0008270">
    <property type="term" value="F:zinc ion binding"/>
    <property type="evidence" value="ECO:0007669"/>
    <property type="project" value="UniProtKB-KW"/>
</dbReference>
<name>A0A5A7PER9_STRAF</name>
<dbReference type="InterPro" id="IPR013087">
    <property type="entry name" value="Znf_C2H2_type"/>
</dbReference>
<feature type="compositionally biased region" description="Polar residues" evidence="2">
    <location>
        <begin position="246"/>
        <end position="258"/>
    </location>
</feature>
<comment type="caution">
    <text evidence="4">The sequence shown here is derived from an EMBL/GenBank/DDBJ whole genome shotgun (WGS) entry which is preliminary data.</text>
</comment>
<feature type="domain" description="C2H2-type" evidence="3">
    <location>
        <begin position="213"/>
        <end position="235"/>
    </location>
</feature>
<protein>
    <submittedName>
        <fullName evidence="4">Zinc finger family protein</fullName>
    </submittedName>
</protein>
<feature type="region of interest" description="Disordered" evidence="2">
    <location>
        <begin position="187"/>
        <end position="206"/>
    </location>
</feature>
<accession>A0A5A7PER9</accession>
<feature type="compositionally biased region" description="Basic and acidic residues" evidence="2">
    <location>
        <begin position="192"/>
        <end position="206"/>
    </location>
</feature>
<evidence type="ECO:0000313" key="4">
    <source>
        <dbReference type="EMBL" id="GER31212.1"/>
    </source>
</evidence>
<proteinExistence type="predicted"/>
<evidence type="ECO:0000256" key="2">
    <source>
        <dbReference type="SAM" id="MobiDB-lite"/>
    </source>
</evidence>
<feature type="compositionally biased region" description="Polar residues" evidence="2">
    <location>
        <begin position="67"/>
        <end position="76"/>
    </location>
</feature>
<gene>
    <name evidence="4" type="ORF">STAS_07200</name>
</gene>
<dbReference type="OrthoDB" id="9411774at2759"/>
<feature type="compositionally biased region" description="Basic and acidic residues" evidence="2">
    <location>
        <begin position="92"/>
        <end position="102"/>
    </location>
</feature>
<evidence type="ECO:0000313" key="5">
    <source>
        <dbReference type="Proteomes" id="UP000325081"/>
    </source>
</evidence>
<dbReference type="AlphaFoldDB" id="A0A5A7PER9"/>
<feature type="compositionally biased region" description="Low complexity" evidence="2">
    <location>
        <begin position="49"/>
        <end position="66"/>
    </location>
</feature>
<feature type="region of interest" description="Disordered" evidence="2">
    <location>
        <begin position="241"/>
        <end position="292"/>
    </location>
</feature>
<dbReference type="Pfam" id="PF13912">
    <property type="entry name" value="zf-C2H2_6"/>
    <property type="match status" value="3"/>
</dbReference>
<feature type="region of interest" description="Disordered" evidence="2">
    <location>
        <begin position="39"/>
        <end position="113"/>
    </location>
</feature>
<keyword evidence="1" id="KW-0479">Metal-binding</keyword>
<dbReference type="Gene3D" id="3.30.160.60">
    <property type="entry name" value="Classic Zinc Finger"/>
    <property type="match status" value="2"/>
</dbReference>
<dbReference type="Proteomes" id="UP000325081">
    <property type="component" value="Unassembled WGS sequence"/>
</dbReference>
<reference evidence="5" key="1">
    <citation type="journal article" date="2019" name="Curr. Biol.">
        <title>Genome Sequence of Striga asiatica Provides Insight into the Evolution of Plant Parasitism.</title>
        <authorList>
            <person name="Yoshida S."/>
            <person name="Kim S."/>
            <person name="Wafula E.K."/>
            <person name="Tanskanen J."/>
            <person name="Kim Y.M."/>
            <person name="Honaas L."/>
            <person name="Yang Z."/>
            <person name="Spallek T."/>
            <person name="Conn C.E."/>
            <person name="Ichihashi Y."/>
            <person name="Cheong K."/>
            <person name="Cui S."/>
            <person name="Der J.P."/>
            <person name="Gundlach H."/>
            <person name="Jiao Y."/>
            <person name="Hori C."/>
            <person name="Ishida J.K."/>
            <person name="Kasahara H."/>
            <person name="Kiba T."/>
            <person name="Kim M.S."/>
            <person name="Koo N."/>
            <person name="Laohavisit A."/>
            <person name="Lee Y.H."/>
            <person name="Lumba S."/>
            <person name="McCourt P."/>
            <person name="Mortimer J.C."/>
            <person name="Mutuku J.M."/>
            <person name="Nomura T."/>
            <person name="Sasaki-Sekimoto Y."/>
            <person name="Seto Y."/>
            <person name="Wang Y."/>
            <person name="Wakatake T."/>
            <person name="Sakakibara H."/>
            <person name="Demura T."/>
            <person name="Yamaguchi S."/>
            <person name="Yoneyama K."/>
            <person name="Manabe R.I."/>
            <person name="Nelson D.C."/>
            <person name="Schulman A.H."/>
            <person name="Timko M.P."/>
            <person name="dePamphilis C.W."/>
            <person name="Choi D."/>
            <person name="Shirasu K."/>
        </authorList>
    </citation>
    <scope>NUCLEOTIDE SEQUENCE [LARGE SCALE GENOMIC DNA]</scope>
    <source>
        <strain evidence="5">cv. UVA1</strain>
    </source>
</reference>
<evidence type="ECO:0000256" key="1">
    <source>
        <dbReference type="PROSITE-ProRule" id="PRU00042"/>
    </source>
</evidence>
<dbReference type="EMBL" id="BKCP01004439">
    <property type="protein sequence ID" value="GER31212.1"/>
    <property type="molecule type" value="Genomic_DNA"/>
</dbReference>
<keyword evidence="1" id="KW-0863">Zinc-finger</keyword>
<keyword evidence="5" id="KW-1185">Reference proteome</keyword>
<dbReference type="PANTHER" id="PTHR46326:SF2">
    <property type="entry name" value="ZINC FINGER PROTEIN ZAT1-RELATED"/>
    <property type="match status" value="1"/>
</dbReference>
<dbReference type="InterPro" id="IPR044303">
    <property type="entry name" value="ZAT1/4/9"/>
</dbReference>
<dbReference type="SMART" id="SM00355">
    <property type="entry name" value="ZnF_C2H2"/>
    <property type="match status" value="3"/>
</dbReference>
<feature type="domain" description="C2H2-type" evidence="3">
    <location>
        <begin position="167"/>
        <end position="194"/>
    </location>
</feature>
<sequence>MEKRHKCKLCFRNFSNGRALGGHMRSHMMKFYDEAKKRRPENHFRPINSFSSTSISQTSFSSSSSSEGNETESCNNKTDRAEIGSGRGSGHGRLEKRLKLDEQSSSLSSISGTTPEEDVARCLIMLSRDRWTRAQVEIHDYGGGGFAGNLESSGVGKANKGKSRSGYKCEECGRVFKSYQALGGHRASHTKVRVETPEIRKSGRRPTGVEKLHQCPFCHRIFPSGQALGGHKRSHFMGQGRVLENGDSTSPDKQNTRNGDFLDIDLNLPAPAEEGEGSQVAISAVSDSDLVS</sequence>
<feature type="domain" description="C2H2-type" evidence="3">
    <location>
        <begin position="5"/>
        <end position="27"/>
    </location>
</feature>
<dbReference type="SUPFAM" id="SSF57667">
    <property type="entry name" value="beta-beta-alpha zinc fingers"/>
    <property type="match status" value="2"/>
</dbReference>
<dbReference type="PANTHER" id="PTHR46326">
    <property type="entry name" value="ZINC FINGER PROTEIN ZAT1-RELATED"/>
    <property type="match status" value="1"/>
</dbReference>
<keyword evidence="1" id="KW-0862">Zinc</keyword>
<evidence type="ECO:0000259" key="3">
    <source>
        <dbReference type="PROSITE" id="PS50157"/>
    </source>
</evidence>
<dbReference type="InterPro" id="IPR036236">
    <property type="entry name" value="Znf_C2H2_sf"/>
</dbReference>
<dbReference type="GO" id="GO:0006355">
    <property type="term" value="P:regulation of DNA-templated transcription"/>
    <property type="evidence" value="ECO:0007669"/>
    <property type="project" value="InterPro"/>
</dbReference>
<dbReference type="PROSITE" id="PS50157">
    <property type="entry name" value="ZINC_FINGER_C2H2_2"/>
    <property type="match status" value="3"/>
</dbReference>